<proteinExistence type="predicted"/>
<sequence>MVGKERKKAFREITDKLRGRIQHWSGRMLSKGGKEVYMKAVSQATPMYVMSGFLLPKGLVMKLIAYLADFGGVRRLIEEAFIGCSGRRCVKAKPVVGWVLEICFMEADLGVNPSLTWQSVWAARKVLEMGLRWRVGDGTKIRIWNDTWAKSGQRLESCRDMVLGARYERGSELIDHNNRRRKE</sequence>
<protein>
    <submittedName>
        <fullName evidence="2">Uncharacterized protein LOC111293359</fullName>
    </submittedName>
</protein>
<evidence type="ECO:0000313" key="1">
    <source>
        <dbReference type="Proteomes" id="UP000515121"/>
    </source>
</evidence>
<accession>A0A6P5YMU7</accession>
<dbReference type="AlphaFoldDB" id="A0A6P5YMU7"/>
<keyword evidence="1" id="KW-1185">Reference proteome</keyword>
<dbReference type="PANTHER" id="PTHR33116">
    <property type="entry name" value="REVERSE TRANSCRIPTASE ZINC-BINDING DOMAIN-CONTAINING PROTEIN-RELATED-RELATED"/>
    <property type="match status" value="1"/>
</dbReference>
<dbReference type="RefSeq" id="XP_022741849.1">
    <property type="nucleotide sequence ID" value="XM_022886114.1"/>
</dbReference>
<name>A0A6P5YMU7_DURZI</name>
<gene>
    <name evidence="2" type="primary">LOC111293359</name>
</gene>
<dbReference type="KEGG" id="dzi:111293359"/>
<dbReference type="OrthoDB" id="997868at2759"/>
<reference evidence="2" key="1">
    <citation type="submission" date="2025-08" db="UniProtKB">
        <authorList>
            <consortium name="RefSeq"/>
        </authorList>
    </citation>
    <scope>IDENTIFICATION</scope>
    <source>
        <tissue evidence="2">Fruit stalk</tissue>
    </source>
</reference>
<dbReference type="PANTHER" id="PTHR33116:SF86">
    <property type="entry name" value="REVERSE TRANSCRIPTASE DOMAIN-CONTAINING PROTEIN"/>
    <property type="match status" value="1"/>
</dbReference>
<dbReference type="GeneID" id="111293359"/>
<organism evidence="1 2">
    <name type="scientific">Durio zibethinus</name>
    <name type="common">Durian</name>
    <dbReference type="NCBI Taxonomy" id="66656"/>
    <lineage>
        <taxon>Eukaryota</taxon>
        <taxon>Viridiplantae</taxon>
        <taxon>Streptophyta</taxon>
        <taxon>Embryophyta</taxon>
        <taxon>Tracheophyta</taxon>
        <taxon>Spermatophyta</taxon>
        <taxon>Magnoliopsida</taxon>
        <taxon>eudicotyledons</taxon>
        <taxon>Gunneridae</taxon>
        <taxon>Pentapetalae</taxon>
        <taxon>rosids</taxon>
        <taxon>malvids</taxon>
        <taxon>Malvales</taxon>
        <taxon>Malvaceae</taxon>
        <taxon>Helicteroideae</taxon>
        <taxon>Durio</taxon>
    </lineage>
</organism>
<dbReference type="Proteomes" id="UP000515121">
    <property type="component" value="Unplaced"/>
</dbReference>
<evidence type="ECO:0000313" key="2">
    <source>
        <dbReference type="RefSeq" id="XP_022741849.1"/>
    </source>
</evidence>